<dbReference type="AlphaFoldDB" id="A0A6P1QVA7"/>
<dbReference type="NCBIfam" id="TIGR02231">
    <property type="entry name" value="mucoidy inhibitor MuiA family protein"/>
    <property type="match status" value="1"/>
</dbReference>
<dbReference type="InterPro" id="IPR011935">
    <property type="entry name" value="CHP02231"/>
</dbReference>
<dbReference type="PANTHER" id="PTHR31005:SF8">
    <property type="entry name" value="DUF4139 DOMAIN-CONTAINING PROTEIN"/>
    <property type="match status" value="1"/>
</dbReference>
<dbReference type="Pfam" id="PF13598">
    <property type="entry name" value="DUF4139"/>
    <property type="match status" value="1"/>
</dbReference>
<evidence type="ECO:0000313" key="2">
    <source>
        <dbReference type="Proteomes" id="UP000464318"/>
    </source>
</evidence>
<sequence>MKKSILFSVVFSLVTGLASGQKPIYTKAKVTAVKVYRNSAELQNVASITVPAGISEVVIGNISEEINEKTIQIAVNSRNVSILSSQFTDDYSSDFKMDTTNPQIKKVNDSIKIVESLITKNKIELDANKKAIELLDKNQTVLVGSNAGSVAQLTQLTDFYTKKRIEIDNKLVALRKDETELAKKLSRLKSSLKTKEQKEAEEFASGVLVLKVMASTAGNLKLNINYLANDVTWNPYYEIKSEKVSAPLDVTFKAIVKQRTGLDWKGVKLTLINGNSYRNNTAPELSPWFIYAQSAKERQQEYETDKRSAQVKIRGLASIKQDAVAYESNAMEGAVADVVVVGANFSVNANQLNTSYDVDVPYDILSNGEDHLISLFNQKIPAEYQYYTAPNYTREAFLLAKIKDFSNYHLVGAPASVIFENMYIGETTISPNLTTNELNITLGNDPKISIRRENIQDKSGEKFLSSYREKTITYDIIIKNNKKDAVNIEVKDRIPLSNNDAVKVELLEKSGAKKDDEKGFLLWTTKLSPSETKKYRVSYKVRYPKDYIISNL</sequence>
<dbReference type="KEGG" id="bcad:DBX24_07215"/>
<dbReference type="InterPro" id="IPR025554">
    <property type="entry name" value="DUF4140"/>
</dbReference>
<dbReference type="OrthoDB" id="634585at2"/>
<dbReference type="PANTHER" id="PTHR31005">
    <property type="entry name" value="DUF4139 DOMAIN-CONTAINING PROTEIN"/>
    <property type="match status" value="1"/>
</dbReference>
<gene>
    <name evidence="1" type="ORF">DBX24_07215</name>
</gene>
<dbReference type="Pfam" id="PF13600">
    <property type="entry name" value="DUF4140"/>
    <property type="match status" value="1"/>
</dbReference>
<dbReference type="RefSeq" id="WP_160224423.1">
    <property type="nucleotide sequence ID" value="NZ_CP029149.1"/>
</dbReference>
<organism evidence="1 2">
    <name type="scientific">Bergeyella cardium</name>
    <dbReference type="NCBI Taxonomy" id="1585976"/>
    <lineage>
        <taxon>Bacteria</taxon>
        <taxon>Pseudomonadati</taxon>
        <taxon>Bacteroidota</taxon>
        <taxon>Flavobacteriia</taxon>
        <taxon>Flavobacteriales</taxon>
        <taxon>Weeksellaceae</taxon>
        <taxon>Bergeyella</taxon>
    </lineage>
</organism>
<reference evidence="1 2" key="1">
    <citation type="submission" date="2018-04" db="EMBL/GenBank/DDBJ databases">
        <title>Characteristic and Complete Genome Sequencing of A Novel Member of Infective Endocarditis Causative Bacteria: Bergeyella cardium QL-PH.</title>
        <authorList>
            <person name="Pan H."/>
            <person name="Sun E."/>
            <person name="Zhang Y."/>
        </authorList>
    </citation>
    <scope>NUCLEOTIDE SEQUENCE [LARGE SCALE GENOMIC DNA]</scope>
    <source>
        <strain evidence="1 2">HPQL</strain>
    </source>
</reference>
<proteinExistence type="predicted"/>
<dbReference type="Proteomes" id="UP000464318">
    <property type="component" value="Chromosome"/>
</dbReference>
<protein>
    <submittedName>
        <fullName evidence="1">Mucoidy inhibitor MuiA family protein</fullName>
    </submittedName>
</protein>
<dbReference type="InterPro" id="IPR037291">
    <property type="entry name" value="DUF4139"/>
</dbReference>
<keyword evidence="2" id="KW-1185">Reference proteome</keyword>
<name>A0A6P1QVA7_9FLAO</name>
<evidence type="ECO:0000313" key="1">
    <source>
        <dbReference type="EMBL" id="QHN65685.1"/>
    </source>
</evidence>
<dbReference type="EMBL" id="CP029149">
    <property type="protein sequence ID" value="QHN65685.1"/>
    <property type="molecule type" value="Genomic_DNA"/>
</dbReference>
<accession>A0A6P1QVA7</accession>